<feature type="compositionally biased region" description="Pro residues" evidence="1">
    <location>
        <begin position="103"/>
        <end position="125"/>
    </location>
</feature>
<feature type="signal peptide" evidence="3">
    <location>
        <begin position="1"/>
        <end position="29"/>
    </location>
</feature>
<evidence type="ECO:0000313" key="4">
    <source>
        <dbReference type="EMBL" id="MCC3272892.1"/>
    </source>
</evidence>
<organism evidence="4 7">
    <name type="scientific">Arthrobacter zhangbolii</name>
    <dbReference type="NCBI Taxonomy" id="2886936"/>
    <lineage>
        <taxon>Bacteria</taxon>
        <taxon>Bacillati</taxon>
        <taxon>Actinomycetota</taxon>
        <taxon>Actinomycetes</taxon>
        <taxon>Micrococcales</taxon>
        <taxon>Micrococcaceae</taxon>
        <taxon>Arthrobacter</taxon>
    </lineage>
</organism>
<evidence type="ECO:0000256" key="2">
    <source>
        <dbReference type="SAM" id="Phobius"/>
    </source>
</evidence>
<sequence>MHVPHLATAVSALPLAALLLLGPAGQAQALECGPGLAPAVVNGTEICAPTQYSPGDAAPSYNPGESYYNPETGEYHEAVPAVPIPAEPSAAPAQVPTTAAPEPATPAPAPAPAGGPEPAPAPVVTPSPSTTTSSTPTPSPESADTERTSLVLPAVAAVVILGLLAGTLLLRHRNRRSRG</sequence>
<dbReference type="Proteomes" id="UP001155145">
    <property type="component" value="Unassembled WGS sequence"/>
</dbReference>
<name>A0A9X1SA21_9MICC</name>
<feature type="transmembrane region" description="Helical" evidence="2">
    <location>
        <begin position="150"/>
        <end position="170"/>
    </location>
</feature>
<keyword evidence="3" id="KW-0732">Signal</keyword>
<feature type="region of interest" description="Disordered" evidence="1">
    <location>
        <begin position="52"/>
        <end position="148"/>
    </location>
</feature>
<keyword evidence="2" id="KW-1133">Transmembrane helix</keyword>
<feature type="chain" id="PRO_5040781228" description="Gram-positive cocci surface proteins LPxTG domain-containing protein" evidence="3">
    <location>
        <begin position="30"/>
        <end position="179"/>
    </location>
</feature>
<accession>A0A9X1SA21</accession>
<dbReference type="EMBL" id="JAJFZT010000006">
    <property type="protein sequence ID" value="MCC3272892.1"/>
    <property type="molecule type" value="Genomic_DNA"/>
</dbReference>
<proteinExistence type="predicted"/>
<reference evidence="4" key="1">
    <citation type="submission" date="2021-10" db="EMBL/GenBank/DDBJ databases">
        <title>Novel species in genus Arthrobacter.</title>
        <authorList>
            <person name="Liu Y."/>
        </authorList>
    </citation>
    <scope>NUCLEOTIDE SEQUENCE</scope>
    <source>
        <strain evidence="4">Zg-Y462</strain>
        <strain evidence="6">zg-Y462</strain>
    </source>
</reference>
<dbReference type="Proteomes" id="UP000829758">
    <property type="component" value="Chromosome"/>
</dbReference>
<gene>
    <name evidence="4" type="ORF">LJ755_09130</name>
    <name evidence="5" type="ORF">MUK71_04755</name>
</gene>
<feature type="compositionally biased region" description="Low complexity" evidence="1">
    <location>
        <begin position="126"/>
        <end position="142"/>
    </location>
</feature>
<keyword evidence="6" id="KW-1185">Reference proteome</keyword>
<evidence type="ECO:0000256" key="3">
    <source>
        <dbReference type="SAM" id="SignalP"/>
    </source>
</evidence>
<evidence type="ECO:0000313" key="7">
    <source>
        <dbReference type="Proteomes" id="UP001155145"/>
    </source>
</evidence>
<evidence type="ECO:0000313" key="6">
    <source>
        <dbReference type="Proteomes" id="UP000829758"/>
    </source>
</evidence>
<dbReference type="RefSeq" id="WP_227904201.1">
    <property type="nucleotide sequence ID" value="NZ_CP094984.1"/>
</dbReference>
<evidence type="ECO:0000313" key="5">
    <source>
        <dbReference type="EMBL" id="UON93751.1"/>
    </source>
</evidence>
<feature type="compositionally biased region" description="Low complexity" evidence="1">
    <location>
        <begin position="87"/>
        <end position="102"/>
    </location>
</feature>
<evidence type="ECO:0008006" key="8">
    <source>
        <dbReference type="Google" id="ProtNLM"/>
    </source>
</evidence>
<protein>
    <recommendedName>
        <fullName evidence="8">Gram-positive cocci surface proteins LPxTG domain-containing protein</fullName>
    </recommendedName>
</protein>
<dbReference type="EMBL" id="CP094984">
    <property type="protein sequence ID" value="UON93751.1"/>
    <property type="molecule type" value="Genomic_DNA"/>
</dbReference>
<keyword evidence="2" id="KW-0472">Membrane</keyword>
<evidence type="ECO:0000256" key="1">
    <source>
        <dbReference type="SAM" id="MobiDB-lite"/>
    </source>
</evidence>
<keyword evidence="2" id="KW-0812">Transmembrane</keyword>
<dbReference type="AlphaFoldDB" id="A0A9X1SA21"/>